<dbReference type="EMBL" id="CP146609">
    <property type="protein sequence ID" value="WWX22066.1"/>
    <property type="molecule type" value="Genomic_DNA"/>
</dbReference>
<dbReference type="PANTHER" id="PTHR32347">
    <property type="entry name" value="EFFLUX SYSTEM COMPONENT YKNX-RELATED"/>
    <property type="match status" value="1"/>
</dbReference>
<evidence type="ECO:0000256" key="2">
    <source>
        <dbReference type="ARBA" id="ARBA00023054"/>
    </source>
</evidence>
<dbReference type="InterPro" id="IPR050465">
    <property type="entry name" value="UPF0194_transport"/>
</dbReference>
<keyword evidence="4" id="KW-0472">Membrane</keyword>
<evidence type="ECO:0000313" key="6">
    <source>
        <dbReference type="Proteomes" id="UP001385389"/>
    </source>
</evidence>
<dbReference type="Proteomes" id="UP001385389">
    <property type="component" value="Chromosome"/>
</dbReference>
<organism evidence="5 6">
    <name type="scientific">Pseudodesulfovibrio methanolicus</name>
    <dbReference type="NCBI Taxonomy" id="3126690"/>
    <lineage>
        <taxon>Bacteria</taxon>
        <taxon>Pseudomonadati</taxon>
        <taxon>Thermodesulfobacteriota</taxon>
        <taxon>Desulfovibrionia</taxon>
        <taxon>Desulfovibrionales</taxon>
        <taxon>Desulfovibrionaceae</taxon>
    </lineage>
</organism>
<keyword evidence="4" id="KW-1133">Transmembrane helix</keyword>
<reference evidence="5 6" key="1">
    <citation type="submission" date="2024-03" db="EMBL/GenBank/DDBJ databases">
        <title>Phenotype and Genome Characterization of a Sulfate-Reducing Bacterium Pseudodesulfovibrio sp. strain 5S69, isolated from Petroleum Reservoir in Tatarstan (Russia).</title>
        <authorList>
            <person name="Bidzhieva S.K."/>
            <person name="Kadnikov V."/>
            <person name="Tourova T.P."/>
            <person name="Samigullina S.R."/>
            <person name="Sokolova D.S."/>
            <person name="Poltaraus A.B."/>
            <person name="Avtukh A.N."/>
            <person name="Tereshina V.M."/>
            <person name="Mardanov A.V."/>
            <person name="Nazina T.N."/>
        </authorList>
    </citation>
    <scope>NUCLEOTIDE SEQUENCE [LARGE SCALE GENOMIC DNA]</scope>
    <source>
        <strain evidence="5 6">5S69</strain>
    </source>
</reference>
<evidence type="ECO:0000256" key="3">
    <source>
        <dbReference type="SAM" id="Coils"/>
    </source>
</evidence>
<accession>A0ABZ2IYW6</accession>
<protein>
    <submittedName>
        <fullName evidence="5">Efflux RND transporter periplasmic adaptor subunit</fullName>
    </submittedName>
</protein>
<sequence length="329" mass="37259">MPGLEKTFIEKRKAHLMLKRTTLSGVGGIFIACLAMALILMDGWQQAAAQDTLALDGKIYYRAVRKIKNHYPGEIVEINVKNFQQVSQDEVLATYRITREQQQELQHEIDFTSIQKTKISIEEVMTEINKKEREKRSVTNLVNEGLASPMSGYDLAEDIQVLILKKKYLEEELAYLKRQQAREKDRISEELGGVSLASGIIPRVIPITTKLPGYVVKMGVIPTSKIEKNRVCFEVTKLSLILIRCKVYEEDYIKLSLGQKAVITSQGAPGKEYTAHLSRLPLRPTDKGYEALSYYLVDFIMPNPDLKFRAGNRVKVKVDLTSKVDPLAP</sequence>
<feature type="transmembrane region" description="Helical" evidence="4">
    <location>
        <begin position="21"/>
        <end position="41"/>
    </location>
</feature>
<name>A0ABZ2IYW6_9BACT</name>
<dbReference type="PROSITE" id="PS51257">
    <property type="entry name" value="PROKAR_LIPOPROTEIN"/>
    <property type="match status" value="1"/>
</dbReference>
<gene>
    <name evidence="5" type="ORF">V8V93_16675</name>
</gene>
<keyword evidence="6" id="KW-1185">Reference proteome</keyword>
<proteinExistence type="predicted"/>
<dbReference type="RefSeq" id="WP_338667747.1">
    <property type="nucleotide sequence ID" value="NZ_CP146609.1"/>
</dbReference>
<evidence type="ECO:0000313" key="5">
    <source>
        <dbReference type="EMBL" id="WWX22066.1"/>
    </source>
</evidence>
<evidence type="ECO:0000256" key="1">
    <source>
        <dbReference type="ARBA" id="ARBA00004196"/>
    </source>
</evidence>
<keyword evidence="4" id="KW-0812">Transmembrane</keyword>
<keyword evidence="2 3" id="KW-0175">Coiled coil</keyword>
<comment type="subcellular location">
    <subcellularLocation>
        <location evidence="1">Cell envelope</location>
    </subcellularLocation>
</comment>
<evidence type="ECO:0000256" key="4">
    <source>
        <dbReference type="SAM" id="Phobius"/>
    </source>
</evidence>
<dbReference type="Gene3D" id="2.40.30.170">
    <property type="match status" value="1"/>
</dbReference>
<feature type="coiled-coil region" evidence="3">
    <location>
        <begin position="114"/>
        <end position="141"/>
    </location>
</feature>